<feature type="transmembrane region" description="Helical" evidence="6">
    <location>
        <begin position="225"/>
        <end position="244"/>
    </location>
</feature>
<accession>A0A0S2KA71</accession>
<protein>
    <submittedName>
        <fullName evidence="7">ABC transporter permease</fullName>
    </submittedName>
</protein>
<keyword evidence="4 6" id="KW-1133">Transmembrane helix</keyword>
<reference evidence="7 8" key="1">
    <citation type="submission" date="2015-11" db="EMBL/GenBank/DDBJ databases">
        <authorList>
            <person name="Zhang Y."/>
            <person name="Guo Z."/>
        </authorList>
    </citation>
    <scope>NUCLEOTIDE SEQUENCE [LARGE SCALE GENOMIC DNA]</scope>
    <source>
        <strain evidence="7 8">KCTC 32221</strain>
    </source>
</reference>
<feature type="transmembrane region" description="Helical" evidence="6">
    <location>
        <begin position="24"/>
        <end position="48"/>
    </location>
</feature>
<evidence type="ECO:0000313" key="8">
    <source>
        <dbReference type="Proteomes" id="UP000065641"/>
    </source>
</evidence>
<dbReference type="Proteomes" id="UP000065641">
    <property type="component" value="Chromosome"/>
</dbReference>
<dbReference type="GO" id="GO:0005886">
    <property type="term" value="C:plasma membrane"/>
    <property type="evidence" value="ECO:0007669"/>
    <property type="project" value="UniProtKB-SubCell"/>
</dbReference>
<dbReference type="STRING" id="1249552.PS2015_490"/>
<feature type="transmembrane region" description="Helical" evidence="6">
    <location>
        <begin position="165"/>
        <end position="187"/>
    </location>
</feature>
<proteinExistence type="predicted"/>
<dbReference type="GO" id="GO:0140359">
    <property type="term" value="F:ABC-type transporter activity"/>
    <property type="evidence" value="ECO:0007669"/>
    <property type="project" value="InterPro"/>
</dbReference>
<organism evidence="7 8">
    <name type="scientific">Pseudohongiella spirulinae</name>
    <dbReference type="NCBI Taxonomy" id="1249552"/>
    <lineage>
        <taxon>Bacteria</taxon>
        <taxon>Pseudomonadati</taxon>
        <taxon>Pseudomonadota</taxon>
        <taxon>Gammaproteobacteria</taxon>
        <taxon>Pseudomonadales</taxon>
        <taxon>Pseudohongiellaceae</taxon>
        <taxon>Pseudohongiella</taxon>
    </lineage>
</organism>
<evidence type="ECO:0000313" key="7">
    <source>
        <dbReference type="EMBL" id="ALO45176.1"/>
    </source>
</evidence>
<evidence type="ECO:0000256" key="1">
    <source>
        <dbReference type="ARBA" id="ARBA00004651"/>
    </source>
</evidence>
<dbReference type="AlphaFoldDB" id="A0A0S2KA71"/>
<keyword evidence="5 6" id="KW-0472">Membrane</keyword>
<evidence type="ECO:0000256" key="3">
    <source>
        <dbReference type="ARBA" id="ARBA00022692"/>
    </source>
</evidence>
<dbReference type="Pfam" id="PF12679">
    <property type="entry name" value="ABC2_membrane_2"/>
    <property type="match status" value="1"/>
</dbReference>
<feature type="transmembrane region" description="Helical" evidence="6">
    <location>
        <begin position="60"/>
        <end position="78"/>
    </location>
</feature>
<evidence type="ECO:0000256" key="4">
    <source>
        <dbReference type="ARBA" id="ARBA00022989"/>
    </source>
</evidence>
<dbReference type="RefSeq" id="WP_058020669.1">
    <property type="nucleotide sequence ID" value="NZ_CP013189.1"/>
</dbReference>
<dbReference type="InterPro" id="IPR051449">
    <property type="entry name" value="ABC-2_transporter_component"/>
</dbReference>
<keyword evidence="3 6" id="KW-0812">Transmembrane</keyword>
<evidence type="ECO:0000256" key="2">
    <source>
        <dbReference type="ARBA" id="ARBA00022475"/>
    </source>
</evidence>
<dbReference type="PATRIC" id="fig|1249552.3.peg.496"/>
<evidence type="ECO:0000256" key="6">
    <source>
        <dbReference type="SAM" id="Phobius"/>
    </source>
</evidence>
<name>A0A0S2KA71_9GAMM</name>
<gene>
    <name evidence="7" type="ORF">PS2015_490</name>
</gene>
<dbReference type="OrthoDB" id="9794512at2"/>
<dbReference type="PANTHER" id="PTHR30294">
    <property type="entry name" value="MEMBRANE COMPONENT OF ABC TRANSPORTER YHHJ-RELATED"/>
    <property type="match status" value="1"/>
</dbReference>
<sequence length="248" mass="26828">MTSLTGKTGIIFKRELAAYFSTPLAYVFIVIFLVMNGIATFDLGGFFIRGQADLQPFFSFHPWLYLFMIPALAMGLWADERKSGTIELLMTLPINLRDAVLGKFLAAWMLSGIALLLTFPVWITVNYLGDPDNGVILAAYIGSWLMAGGFLAIGSCMSAMTRNAVIAFILTVAICFAFVASGSAIVLNAFSGWAPDVLINAIAGLSFLTHFDAISKGVLDIRDMLFFAAVIAAWLTASAIVIEIKKAN</sequence>
<keyword evidence="8" id="KW-1185">Reference proteome</keyword>
<keyword evidence="2" id="KW-1003">Cell membrane</keyword>
<evidence type="ECO:0000256" key="5">
    <source>
        <dbReference type="ARBA" id="ARBA00023136"/>
    </source>
</evidence>
<feature type="transmembrane region" description="Helical" evidence="6">
    <location>
        <begin position="135"/>
        <end position="153"/>
    </location>
</feature>
<comment type="subcellular location">
    <subcellularLocation>
        <location evidence="1">Cell membrane</location>
        <topology evidence="1">Multi-pass membrane protein</topology>
    </subcellularLocation>
</comment>
<dbReference type="KEGG" id="pspi:PS2015_490"/>
<dbReference type="PANTHER" id="PTHR30294:SF29">
    <property type="entry name" value="MULTIDRUG ABC TRANSPORTER PERMEASE YBHS-RELATED"/>
    <property type="match status" value="1"/>
</dbReference>
<feature type="transmembrane region" description="Helical" evidence="6">
    <location>
        <begin position="99"/>
        <end position="123"/>
    </location>
</feature>
<dbReference type="EMBL" id="CP013189">
    <property type="protein sequence ID" value="ALO45176.1"/>
    <property type="molecule type" value="Genomic_DNA"/>
</dbReference>